<dbReference type="GO" id="GO:0005886">
    <property type="term" value="C:plasma membrane"/>
    <property type="evidence" value="ECO:0007669"/>
    <property type="project" value="UniProtKB-SubCell"/>
</dbReference>
<feature type="transmembrane region" description="Helical" evidence="6">
    <location>
        <begin position="348"/>
        <end position="371"/>
    </location>
</feature>
<reference evidence="7" key="1">
    <citation type="submission" date="2020-04" db="EMBL/GenBank/DDBJ databases">
        <authorList>
            <person name="Zhang T."/>
        </authorList>
    </citation>
    <scope>NUCLEOTIDE SEQUENCE</scope>
    <source>
        <strain evidence="7">HKST-UBA80</strain>
    </source>
</reference>
<evidence type="ECO:0000256" key="3">
    <source>
        <dbReference type="ARBA" id="ARBA00022692"/>
    </source>
</evidence>
<evidence type="ECO:0000313" key="8">
    <source>
        <dbReference type="Proteomes" id="UP000714817"/>
    </source>
</evidence>
<feature type="transmembrane region" description="Helical" evidence="6">
    <location>
        <begin position="184"/>
        <end position="204"/>
    </location>
</feature>
<name>A0A955E267_UNCKA</name>
<keyword evidence="2" id="KW-1003">Cell membrane</keyword>
<reference evidence="7" key="2">
    <citation type="journal article" date="2021" name="Microbiome">
        <title>Successional dynamics and alternative stable states in a saline activated sludge microbial community over 9 years.</title>
        <authorList>
            <person name="Wang Y."/>
            <person name="Ye J."/>
            <person name="Ju F."/>
            <person name="Liu L."/>
            <person name="Boyd J.A."/>
            <person name="Deng Y."/>
            <person name="Parks D.H."/>
            <person name="Jiang X."/>
            <person name="Yin X."/>
            <person name="Woodcroft B.J."/>
            <person name="Tyson G.W."/>
            <person name="Hugenholtz P."/>
            <person name="Polz M.F."/>
            <person name="Zhang T."/>
        </authorList>
    </citation>
    <scope>NUCLEOTIDE SEQUENCE</scope>
    <source>
        <strain evidence="7">HKST-UBA80</strain>
    </source>
</reference>
<feature type="transmembrane region" description="Helical" evidence="6">
    <location>
        <begin position="31"/>
        <end position="49"/>
    </location>
</feature>
<dbReference type="CDD" id="cd13128">
    <property type="entry name" value="MATE_Wzx_like"/>
    <property type="match status" value="1"/>
</dbReference>
<feature type="transmembrane region" description="Helical" evidence="6">
    <location>
        <begin position="126"/>
        <end position="147"/>
    </location>
</feature>
<organism evidence="7 8">
    <name type="scientific">candidate division WWE3 bacterium</name>
    <dbReference type="NCBI Taxonomy" id="2053526"/>
    <lineage>
        <taxon>Bacteria</taxon>
        <taxon>Katanobacteria</taxon>
    </lineage>
</organism>
<proteinExistence type="predicted"/>
<accession>A0A955E267</accession>
<evidence type="ECO:0000313" key="7">
    <source>
        <dbReference type="EMBL" id="MCA9302443.1"/>
    </source>
</evidence>
<dbReference type="EMBL" id="JAGQNY010000018">
    <property type="protein sequence ID" value="MCA9302443.1"/>
    <property type="molecule type" value="Genomic_DNA"/>
</dbReference>
<dbReference type="AlphaFoldDB" id="A0A955E267"/>
<evidence type="ECO:0000256" key="4">
    <source>
        <dbReference type="ARBA" id="ARBA00022989"/>
    </source>
</evidence>
<evidence type="ECO:0000256" key="1">
    <source>
        <dbReference type="ARBA" id="ARBA00004651"/>
    </source>
</evidence>
<feature type="transmembrane region" description="Helical" evidence="6">
    <location>
        <begin position="315"/>
        <end position="336"/>
    </location>
</feature>
<gene>
    <name evidence="7" type="ORF">KDA10_03755</name>
</gene>
<evidence type="ECO:0000256" key="5">
    <source>
        <dbReference type="ARBA" id="ARBA00023136"/>
    </source>
</evidence>
<feature type="transmembrane region" description="Helical" evidence="6">
    <location>
        <begin position="92"/>
        <end position="120"/>
    </location>
</feature>
<feature type="transmembrane region" description="Helical" evidence="6">
    <location>
        <begin position="275"/>
        <end position="294"/>
    </location>
</feature>
<feature type="transmembrane region" description="Helical" evidence="6">
    <location>
        <begin position="61"/>
        <end position="80"/>
    </location>
</feature>
<dbReference type="InterPro" id="IPR050833">
    <property type="entry name" value="Poly_Biosynth_Transport"/>
</dbReference>
<dbReference type="PANTHER" id="PTHR30250:SF11">
    <property type="entry name" value="O-ANTIGEN TRANSPORTER-RELATED"/>
    <property type="match status" value="1"/>
</dbReference>
<evidence type="ECO:0000256" key="6">
    <source>
        <dbReference type="SAM" id="Phobius"/>
    </source>
</evidence>
<dbReference type="PANTHER" id="PTHR30250">
    <property type="entry name" value="PST FAMILY PREDICTED COLANIC ACID TRANSPORTER"/>
    <property type="match status" value="1"/>
</dbReference>
<feature type="transmembrane region" description="Helical" evidence="6">
    <location>
        <begin position="403"/>
        <end position="425"/>
    </location>
</feature>
<comment type="subcellular location">
    <subcellularLocation>
        <location evidence="1">Cell membrane</location>
        <topology evidence="1">Multi-pass membrane protein</topology>
    </subcellularLocation>
</comment>
<feature type="transmembrane region" description="Helical" evidence="6">
    <location>
        <begin position="224"/>
        <end position="242"/>
    </location>
</feature>
<dbReference type="Pfam" id="PF01943">
    <property type="entry name" value="Polysacc_synt"/>
    <property type="match status" value="1"/>
</dbReference>
<evidence type="ECO:0000256" key="2">
    <source>
        <dbReference type="ARBA" id="ARBA00022475"/>
    </source>
</evidence>
<keyword evidence="3 6" id="KW-0812">Transmembrane</keyword>
<feature type="transmembrane region" description="Helical" evidence="6">
    <location>
        <begin position="378"/>
        <end position="397"/>
    </location>
</feature>
<dbReference type="Proteomes" id="UP000714817">
    <property type="component" value="Unassembled WGS sequence"/>
</dbReference>
<keyword evidence="5 6" id="KW-0472">Membrane</keyword>
<protein>
    <submittedName>
        <fullName evidence="7">Flippase</fullName>
    </submittedName>
</protein>
<dbReference type="InterPro" id="IPR002797">
    <property type="entry name" value="Polysacc_synth"/>
</dbReference>
<keyword evidence="4 6" id="KW-1133">Transmembrane helix</keyword>
<sequence>MIVTKLLKLTGPSSTKGVVASNALYQIIGKFLSMGITVFVTVLVSRLYGREGYGEFNLMQSWPALFFIIVDFGFNAVVIRDVKKDKSQLETYLANVIGLRLVISFLIILVALGVLSFFPYNRLLKIGIILNLCLVVTQALYASANIIFQKYLRYDLSTISYILGYGAILITALVLIHFKQNVMWVSFAYVVGGSITFLAQYFLLKKFFFIRARIRLQKEIYKPLLIQAVPLGLMFVFSQINFKSDAILMSVLPVPAFIKLSQTEAVGVYGLPYKIFEVALVLPTFFMNAVYPIFIQKLETGKEDFLLMFYKTIGFLFLLGFAGAAVGAGLSGYVINLLGGQEFLQSAGVLRLLLIGLPIFYISQPISWFIVSLGKQKYLPAVYLLGAVFNVTLNLITIPMYSFYASSVLTWLSELFIVILLVIFARKSWKTYVAR</sequence>
<feature type="transmembrane region" description="Helical" evidence="6">
    <location>
        <begin position="159"/>
        <end position="178"/>
    </location>
</feature>
<comment type="caution">
    <text evidence="7">The sequence shown here is derived from an EMBL/GenBank/DDBJ whole genome shotgun (WGS) entry which is preliminary data.</text>
</comment>